<dbReference type="STRING" id="192903.SAMN04488513_102784"/>
<evidence type="ECO:0000313" key="3">
    <source>
        <dbReference type="EMBL" id="SHJ08219.1"/>
    </source>
</evidence>
<feature type="chain" id="PRO_5011979891" description="DUF7402 domain-containing protein" evidence="1">
    <location>
        <begin position="21"/>
        <end position="564"/>
    </location>
</feature>
<keyword evidence="1" id="KW-0732">Signal</keyword>
<name>A0A1M6GE72_9FLAO</name>
<evidence type="ECO:0000259" key="2">
    <source>
        <dbReference type="Pfam" id="PF24135"/>
    </source>
</evidence>
<dbReference type="AlphaFoldDB" id="A0A1M6GE72"/>
<feature type="signal peptide" evidence="1">
    <location>
        <begin position="1"/>
        <end position="20"/>
    </location>
</feature>
<reference evidence="4" key="1">
    <citation type="submission" date="2016-11" db="EMBL/GenBank/DDBJ databases">
        <authorList>
            <person name="Varghese N."/>
            <person name="Submissions S."/>
        </authorList>
    </citation>
    <scope>NUCLEOTIDE SEQUENCE [LARGE SCALE GENOMIC DNA]</scope>
    <source>
        <strain evidence="4">DSM 19858</strain>
    </source>
</reference>
<feature type="domain" description="DUF7402" evidence="2">
    <location>
        <begin position="421"/>
        <end position="561"/>
    </location>
</feature>
<dbReference type="Gene3D" id="2.60.120.260">
    <property type="entry name" value="Galactose-binding domain-like"/>
    <property type="match status" value="1"/>
</dbReference>
<dbReference type="Proteomes" id="UP000184543">
    <property type="component" value="Unassembled WGS sequence"/>
</dbReference>
<accession>A0A1M6GE72</accession>
<dbReference type="InterPro" id="IPR008979">
    <property type="entry name" value="Galactose-bd-like_sf"/>
</dbReference>
<keyword evidence="4" id="KW-1185">Reference proteome</keyword>
<dbReference type="SUPFAM" id="SSF49785">
    <property type="entry name" value="Galactose-binding domain-like"/>
    <property type="match status" value="1"/>
</dbReference>
<sequence length="564" mass="64238">MKTSLFSLFFVLVFQGASFAQLTDNTKREGDKADPAISPIYAYYEWENEIPDDCPFERSKDITKVMFTGRYANYTAADTWYLQSSTDGNLYSTWTDGQIEGFSTNSNIRSNAVGQAKVIGKDPVNLKFENLGRMWAGGANYYPCVSLIVDDVFYIGTYNAFNHEGYFNGFRYSKNWNHFTANTEPNWRNQYWINAIDPDGNFFNEKGKAKFRTVHAVNFAKNNKAEDGRIYLSAHGYSSGKGQNNWDKGDAIYLCRTDANPESITTAESYEFFAGHTKNGKPIWAKGVANAKPIVDWPNHLGSESITYFPKMDKYILMTCRLKESEENLPYNVTIFWEADEITGPYKIIHYMKDWGAQTYFPNITPQFINDDGTSAWMTVASNYSVQNINPHQNRYAASMHELAFVLKDEPFQEIKLELKNIAPLAKVWATSSEEDSKPEAVIDGIIDIGDKDKTKEWISNEGKGAMIKLEWDEEKIIDWIRVYDSPAGDRWTKEGYFVFSDGSMEWMYAAPSNSAKTPTEIKFTPKKVKWVKFTITDGIAETSTGWLPGMRLGVSEIQVFEAN</sequence>
<dbReference type="EMBL" id="FQYU01000002">
    <property type="protein sequence ID" value="SHJ08219.1"/>
    <property type="molecule type" value="Genomic_DNA"/>
</dbReference>
<dbReference type="RefSeq" id="WP_072992104.1">
    <property type="nucleotide sequence ID" value="NZ_FQYU01000002.1"/>
</dbReference>
<dbReference type="InterPro" id="IPR055826">
    <property type="entry name" value="DUF7402"/>
</dbReference>
<gene>
    <name evidence="3" type="ORF">SAMN04488513_102784</name>
</gene>
<organism evidence="3 4">
    <name type="scientific">Pseudozobellia thermophila</name>
    <dbReference type="NCBI Taxonomy" id="192903"/>
    <lineage>
        <taxon>Bacteria</taxon>
        <taxon>Pseudomonadati</taxon>
        <taxon>Bacteroidota</taxon>
        <taxon>Flavobacteriia</taxon>
        <taxon>Flavobacteriales</taxon>
        <taxon>Flavobacteriaceae</taxon>
        <taxon>Pseudozobellia</taxon>
    </lineage>
</organism>
<proteinExistence type="predicted"/>
<protein>
    <recommendedName>
        <fullName evidence="2">DUF7402 domain-containing protein</fullName>
    </recommendedName>
</protein>
<evidence type="ECO:0000256" key="1">
    <source>
        <dbReference type="SAM" id="SignalP"/>
    </source>
</evidence>
<dbReference type="OrthoDB" id="3795970at2"/>
<dbReference type="Pfam" id="PF24135">
    <property type="entry name" value="DUF7402"/>
    <property type="match status" value="1"/>
</dbReference>
<evidence type="ECO:0000313" key="4">
    <source>
        <dbReference type="Proteomes" id="UP000184543"/>
    </source>
</evidence>